<dbReference type="GeneID" id="25976529"/>
<evidence type="ECO:0000313" key="2">
    <source>
        <dbReference type="Proteomes" id="UP000007796"/>
    </source>
</evidence>
<dbReference type="HOGENOM" id="CLU_1660954_0_0_1"/>
<protein>
    <submittedName>
        <fullName evidence="1">Uncharacterized protein</fullName>
    </submittedName>
</protein>
<evidence type="ECO:0000313" key="1">
    <source>
        <dbReference type="EMBL" id="EFX00026.1"/>
    </source>
</evidence>
<gene>
    <name evidence="1" type="ORF">CMQ_343</name>
</gene>
<dbReference type="Proteomes" id="UP000007796">
    <property type="component" value="Unassembled WGS sequence"/>
</dbReference>
<accession>F0XRH3</accession>
<dbReference type="EMBL" id="GL629807">
    <property type="protein sequence ID" value="EFX00026.1"/>
    <property type="molecule type" value="Genomic_DNA"/>
</dbReference>
<keyword evidence="2" id="KW-1185">Reference proteome</keyword>
<dbReference type="InParanoid" id="F0XRH3"/>
<organism evidence="2">
    <name type="scientific">Grosmannia clavigera (strain kw1407 / UAMH 11150)</name>
    <name type="common">Blue stain fungus</name>
    <name type="synonym">Graphiocladiella clavigera</name>
    <dbReference type="NCBI Taxonomy" id="655863"/>
    <lineage>
        <taxon>Eukaryota</taxon>
        <taxon>Fungi</taxon>
        <taxon>Dikarya</taxon>
        <taxon>Ascomycota</taxon>
        <taxon>Pezizomycotina</taxon>
        <taxon>Sordariomycetes</taxon>
        <taxon>Sordariomycetidae</taxon>
        <taxon>Ophiostomatales</taxon>
        <taxon>Ophiostomataceae</taxon>
        <taxon>Leptographium</taxon>
    </lineage>
</organism>
<dbReference type="AlphaFoldDB" id="F0XRH3"/>
<dbReference type="RefSeq" id="XP_014169191.1">
    <property type="nucleotide sequence ID" value="XM_014313716.1"/>
</dbReference>
<name>F0XRH3_GROCL</name>
<reference evidence="1 2" key="1">
    <citation type="journal article" date="2011" name="Proc. Natl. Acad. Sci. U.S.A.">
        <title>Genome and transcriptome analyses of the mountain pine beetle-fungal symbiont Grosmannia clavigera, a lodgepole pine pathogen.</title>
        <authorList>
            <person name="DiGuistini S."/>
            <person name="Wang Y."/>
            <person name="Liao N.Y."/>
            <person name="Taylor G."/>
            <person name="Tanguay P."/>
            <person name="Feau N."/>
            <person name="Henrissat B."/>
            <person name="Chan S.K."/>
            <person name="Hesse-Orce U."/>
            <person name="Alamouti S.M."/>
            <person name="Tsui C.K.M."/>
            <person name="Docking R.T."/>
            <person name="Levasseur A."/>
            <person name="Haridas S."/>
            <person name="Robertson G."/>
            <person name="Birol I."/>
            <person name="Holt R.A."/>
            <person name="Marra M.A."/>
            <person name="Hamelin R.C."/>
            <person name="Hirst M."/>
            <person name="Jones S.J.M."/>
            <person name="Bohlmann J."/>
            <person name="Breuil C."/>
        </authorList>
    </citation>
    <scope>NUCLEOTIDE SEQUENCE [LARGE SCALE GENOMIC DNA]</scope>
    <source>
        <strain evidence="2">kw1407 / UAMH 11150</strain>
    </source>
</reference>
<sequence>MLRGTDSEYIIRPRPYRIKLHQVASFCATAHLLVHKSKRQPQKKQSAPLPNPPAVSIAHYDAPKAAVPTSITALPETGVQRSIESRTAKVIRRQAEPAVTPAEQLAALQLCSFAACSLQLCGLLEKEAHLCALTQKDVTTEPDAWHIDTTGSKRMRLST</sequence>
<proteinExistence type="predicted"/>